<evidence type="ECO:0000313" key="2">
    <source>
        <dbReference type="EMBL" id="PLW07165.1"/>
    </source>
</evidence>
<proteinExistence type="predicted"/>
<dbReference type="Proteomes" id="UP000235388">
    <property type="component" value="Unassembled WGS sequence"/>
</dbReference>
<dbReference type="AlphaFoldDB" id="A0A2N5S1P9"/>
<accession>A0A2N5S1P9</accession>
<evidence type="ECO:0000313" key="3">
    <source>
        <dbReference type="Proteomes" id="UP000235388"/>
    </source>
</evidence>
<gene>
    <name evidence="2" type="ORF">PCANC_25570</name>
</gene>
<feature type="region of interest" description="Disordered" evidence="1">
    <location>
        <begin position="1"/>
        <end position="47"/>
    </location>
</feature>
<evidence type="ECO:0000256" key="1">
    <source>
        <dbReference type="SAM" id="MobiDB-lite"/>
    </source>
</evidence>
<reference evidence="2 3" key="1">
    <citation type="submission" date="2017-11" db="EMBL/GenBank/DDBJ databases">
        <title>De novo assembly and phasing of dikaryotic genomes from two isolates of Puccinia coronata f. sp. avenae, the causal agent of oat crown rust.</title>
        <authorList>
            <person name="Miller M.E."/>
            <person name="Zhang Y."/>
            <person name="Omidvar V."/>
            <person name="Sperschneider J."/>
            <person name="Schwessinger B."/>
            <person name="Raley C."/>
            <person name="Palmer J.M."/>
            <person name="Garnica D."/>
            <person name="Upadhyaya N."/>
            <person name="Rathjen J."/>
            <person name="Taylor J.M."/>
            <person name="Park R.F."/>
            <person name="Dodds P.N."/>
            <person name="Hirsch C.D."/>
            <person name="Kianian S.F."/>
            <person name="Figueroa M."/>
        </authorList>
    </citation>
    <scope>NUCLEOTIDE SEQUENCE [LARGE SCALE GENOMIC DNA]</scope>
    <source>
        <strain evidence="2">12NC29</strain>
    </source>
</reference>
<sequence>MHSSSSRSDSSSHRGEPAGNNRDPFPAIDRRGAASVSPRTGLSIFPVDSPEPRAGLCELIGSELTKASFELSVQICKPKRHIRNRCLDGWSQKSIDSAGVRPSPLLLFCCVAKNLPQTVLYQPNPS</sequence>
<keyword evidence="3" id="KW-1185">Reference proteome</keyword>
<comment type="caution">
    <text evidence="2">The sequence shown here is derived from an EMBL/GenBank/DDBJ whole genome shotgun (WGS) entry which is preliminary data.</text>
</comment>
<dbReference type="EMBL" id="PGCJ01001250">
    <property type="protein sequence ID" value="PLW07165.1"/>
    <property type="molecule type" value="Genomic_DNA"/>
</dbReference>
<organism evidence="2 3">
    <name type="scientific">Puccinia coronata f. sp. avenae</name>
    <dbReference type="NCBI Taxonomy" id="200324"/>
    <lineage>
        <taxon>Eukaryota</taxon>
        <taxon>Fungi</taxon>
        <taxon>Dikarya</taxon>
        <taxon>Basidiomycota</taxon>
        <taxon>Pucciniomycotina</taxon>
        <taxon>Pucciniomycetes</taxon>
        <taxon>Pucciniales</taxon>
        <taxon>Pucciniaceae</taxon>
        <taxon>Puccinia</taxon>
    </lineage>
</organism>
<protein>
    <submittedName>
        <fullName evidence="2">Uncharacterized protein</fullName>
    </submittedName>
</protein>
<name>A0A2N5S1P9_9BASI</name>